<keyword evidence="2" id="KW-1185">Reference proteome</keyword>
<evidence type="ECO:0000313" key="2">
    <source>
        <dbReference type="Proteomes" id="UP000691718"/>
    </source>
</evidence>
<name>A0A8S3WT44_PARAO</name>
<dbReference type="Proteomes" id="UP000691718">
    <property type="component" value="Unassembled WGS sequence"/>
</dbReference>
<comment type="caution">
    <text evidence="1">The sequence shown here is derived from an EMBL/GenBank/DDBJ whole genome shotgun (WGS) entry which is preliminary data.</text>
</comment>
<proteinExistence type="predicted"/>
<dbReference type="AlphaFoldDB" id="A0A8S3WT44"/>
<sequence length="187" mass="21791">MWYSDRENLVIDKEQVMYVRAEKIPGQKKITSSMSDDEKLAVAEENERIREAAVKLAEMETLKKIYLTGKFLNLGIPEQGYYDKNNPKHREAIINTAKKAPELEKPPTPVVLPTPVYPKYITTLIIRCENIDNVMYLYETDQQLRDNFKIKTSSYIKVEKQPKEHIIRIQTLNNAWATINFKLNTLS</sequence>
<evidence type="ECO:0000313" key="1">
    <source>
        <dbReference type="EMBL" id="CAG4980510.1"/>
    </source>
</evidence>
<protein>
    <submittedName>
        <fullName evidence="1">(apollo) hypothetical protein</fullName>
    </submittedName>
</protein>
<dbReference type="EMBL" id="CAJQZP010000714">
    <property type="protein sequence ID" value="CAG4980510.1"/>
    <property type="molecule type" value="Genomic_DNA"/>
</dbReference>
<accession>A0A8S3WT44</accession>
<gene>
    <name evidence="1" type="ORF">PAPOLLO_LOCUS10058</name>
</gene>
<dbReference type="OrthoDB" id="7487268at2759"/>
<organism evidence="1 2">
    <name type="scientific">Parnassius apollo</name>
    <name type="common">Apollo butterfly</name>
    <name type="synonym">Papilio apollo</name>
    <dbReference type="NCBI Taxonomy" id="110799"/>
    <lineage>
        <taxon>Eukaryota</taxon>
        <taxon>Metazoa</taxon>
        <taxon>Ecdysozoa</taxon>
        <taxon>Arthropoda</taxon>
        <taxon>Hexapoda</taxon>
        <taxon>Insecta</taxon>
        <taxon>Pterygota</taxon>
        <taxon>Neoptera</taxon>
        <taxon>Endopterygota</taxon>
        <taxon>Lepidoptera</taxon>
        <taxon>Glossata</taxon>
        <taxon>Ditrysia</taxon>
        <taxon>Papilionoidea</taxon>
        <taxon>Papilionidae</taxon>
        <taxon>Parnassiinae</taxon>
        <taxon>Parnassini</taxon>
        <taxon>Parnassius</taxon>
        <taxon>Parnassius</taxon>
    </lineage>
</organism>
<reference evidence="1" key="1">
    <citation type="submission" date="2021-04" db="EMBL/GenBank/DDBJ databases">
        <authorList>
            <person name="Tunstrom K."/>
        </authorList>
    </citation>
    <scope>NUCLEOTIDE SEQUENCE</scope>
</reference>